<sequence>MKTTHQFAVFATQVEPKYKVEQNGVYQNEALSWLRESLDPSPLMAVKGMRIWNSYKAKYGTEKLKQRGLYGVLRKLLKESKYQNHEVSFKRHVEGMIVINAVANINLEKIEITEEFQTNIENK</sequence>
<name>Q32RI7_ZYGCR</name>
<protein>
    <submittedName>
        <fullName evidence="1">Uncharacterized protein</fullName>
    </submittedName>
</protein>
<dbReference type="GeneID" id="4108227"/>
<reference evidence="1" key="2">
    <citation type="journal article" date="2005" name="BMC Biol.">
        <title>The complete chloroplast DNA sequences of the charophycean green algae Staurastrum and Zygnema reveal that the chloroplast genome underwent extensive changes during the evolution of the Zygnematales.</title>
        <authorList>
            <person name="Turmel M."/>
            <person name="Otis C."/>
            <person name="Lemieux C."/>
        </authorList>
    </citation>
    <scope>NUCLEOTIDE SEQUENCE</scope>
</reference>
<reference evidence="1" key="1">
    <citation type="journal article" date="2002" name="J. Phycol.">
        <title>Phylogenetic relationships among streptophytes as inferred from chloroplast small and large subunit rRNA gene sequences.</title>
        <authorList>
            <person name="Turmel M."/>
            <person name="Ehara M."/>
            <person name="Otis C."/>
            <person name="Lemieux C."/>
        </authorList>
    </citation>
    <scope>NUCLEOTIDE SEQUENCE</scope>
</reference>
<gene>
    <name evidence="1" type="primary">orf123</name>
</gene>
<accession>Q32RI7</accession>
<evidence type="ECO:0000313" key="1">
    <source>
        <dbReference type="EMBL" id="AAX45892.1"/>
    </source>
</evidence>
<keyword evidence="1" id="KW-0934">Plastid</keyword>
<dbReference type="AlphaFoldDB" id="Q32RI7"/>
<geneLocation type="chloroplast" evidence="1"/>
<organism evidence="1">
    <name type="scientific">Zygnema circumcarinatum</name>
    <name type="common">Green alga</name>
    <dbReference type="NCBI Taxonomy" id="35869"/>
    <lineage>
        <taxon>Eukaryota</taxon>
        <taxon>Viridiplantae</taxon>
        <taxon>Streptophyta</taxon>
        <taxon>Zygnematophyceae</taxon>
        <taxon>Zygnematophycidae</taxon>
        <taxon>Zygnematales</taxon>
        <taxon>Zygnemataceae</taxon>
        <taxon>Zygnema</taxon>
    </lineage>
</organism>
<dbReference type="RefSeq" id="YP_636539.1">
    <property type="nucleotide sequence ID" value="NC_008117.1"/>
</dbReference>
<proteinExistence type="predicted"/>
<keyword evidence="1" id="KW-0150">Chloroplast</keyword>
<dbReference type="EMBL" id="AY958086">
    <property type="protein sequence ID" value="AAX45892.1"/>
    <property type="molecule type" value="Genomic_DNA"/>
</dbReference>